<organism evidence="2 3">
    <name type="scientific">Conger conger</name>
    <name type="common">Conger eel</name>
    <name type="synonym">Muraena conger</name>
    <dbReference type="NCBI Taxonomy" id="82655"/>
    <lineage>
        <taxon>Eukaryota</taxon>
        <taxon>Metazoa</taxon>
        <taxon>Chordata</taxon>
        <taxon>Craniata</taxon>
        <taxon>Vertebrata</taxon>
        <taxon>Euteleostomi</taxon>
        <taxon>Actinopterygii</taxon>
        <taxon>Neopterygii</taxon>
        <taxon>Teleostei</taxon>
        <taxon>Anguilliformes</taxon>
        <taxon>Congridae</taxon>
        <taxon>Conger</taxon>
    </lineage>
</organism>
<dbReference type="OrthoDB" id="5376140at2759"/>
<feature type="compositionally biased region" description="Basic and acidic residues" evidence="1">
    <location>
        <begin position="198"/>
        <end position="211"/>
    </location>
</feature>
<dbReference type="AlphaFoldDB" id="A0A9Q1HXE9"/>
<dbReference type="PANTHER" id="PTHR33480">
    <property type="entry name" value="SET DOMAIN-CONTAINING PROTEIN-RELATED"/>
    <property type="match status" value="1"/>
</dbReference>
<sequence>MGRLESCGSVSMKTEDARLQLTHIKREPEDEELDWSESLLLSEDRLEEDPEGSQSQAEQKISEENTCGMLRAAEGPLCEEEEEEEEEEELRVELKQDPEGWPLAPPPNLMQVHCVWSEAGGLGTLPEKHGPRGGKEKQRDVQGNLGCCEEFQRATPGKKFFGRNDPWDPGDGACEEVHSEAGGRPGGDGLPPRTPSPETDRPARAEDEPPGRGRRPSKKQYCLYCQKGYSKISRHLEHVHRGEPDVASAVRFPKRSEERRARLAQLRNQGNFVHNSAVARTGAGELVVRRRFGPKRELGDLRYCPYCKGLFAKPLLWRHVKGCQLRAGAGRGRGAAAIREATRAVLPGALRPPARRTSARA</sequence>
<proteinExistence type="predicted"/>
<comment type="caution">
    <text evidence="2">The sequence shown here is derived from an EMBL/GenBank/DDBJ whole genome shotgun (WGS) entry which is preliminary data.</text>
</comment>
<protein>
    <submittedName>
        <fullName evidence="2">Uncharacterized protein</fullName>
    </submittedName>
</protein>
<name>A0A9Q1HXE9_CONCO</name>
<feature type="region of interest" description="Disordered" evidence="1">
    <location>
        <begin position="122"/>
        <end position="144"/>
    </location>
</feature>
<evidence type="ECO:0000256" key="1">
    <source>
        <dbReference type="SAM" id="MobiDB-lite"/>
    </source>
</evidence>
<evidence type="ECO:0000313" key="2">
    <source>
        <dbReference type="EMBL" id="KAJ8271286.1"/>
    </source>
</evidence>
<evidence type="ECO:0000313" key="3">
    <source>
        <dbReference type="Proteomes" id="UP001152803"/>
    </source>
</evidence>
<feature type="compositionally biased region" description="Basic and acidic residues" evidence="1">
    <location>
        <begin position="13"/>
        <end position="28"/>
    </location>
</feature>
<dbReference type="PANTHER" id="PTHR33480:SF1">
    <property type="entry name" value="TYR RECOMBINASE DOMAIN-CONTAINING PROTEIN"/>
    <property type="match status" value="1"/>
</dbReference>
<feature type="region of interest" description="Disordered" evidence="1">
    <location>
        <begin position="1"/>
        <end position="106"/>
    </location>
</feature>
<reference evidence="2" key="1">
    <citation type="journal article" date="2023" name="Science">
        <title>Genome structures resolve the early diversification of teleost fishes.</title>
        <authorList>
            <person name="Parey E."/>
            <person name="Louis A."/>
            <person name="Montfort J."/>
            <person name="Bouchez O."/>
            <person name="Roques C."/>
            <person name="Iampietro C."/>
            <person name="Lluch J."/>
            <person name="Castinel A."/>
            <person name="Donnadieu C."/>
            <person name="Desvignes T."/>
            <person name="Floi Bucao C."/>
            <person name="Jouanno E."/>
            <person name="Wen M."/>
            <person name="Mejri S."/>
            <person name="Dirks R."/>
            <person name="Jansen H."/>
            <person name="Henkel C."/>
            <person name="Chen W.J."/>
            <person name="Zahm M."/>
            <person name="Cabau C."/>
            <person name="Klopp C."/>
            <person name="Thompson A.W."/>
            <person name="Robinson-Rechavi M."/>
            <person name="Braasch I."/>
            <person name="Lecointre G."/>
            <person name="Bobe J."/>
            <person name="Postlethwait J.H."/>
            <person name="Berthelot C."/>
            <person name="Roest Crollius H."/>
            <person name="Guiguen Y."/>
        </authorList>
    </citation>
    <scope>NUCLEOTIDE SEQUENCE</scope>
    <source>
        <strain evidence="2">Concon-B</strain>
    </source>
</reference>
<feature type="compositionally biased region" description="Acidic residues" evidence="1">
    <location>
        <begin position="77"/>
        <end position="90"/>
    </location>
</feature>
<dbReference type="Proteomes" id="UP001152803">
    <property type="component" value="Unassembled WGS sequence"/>
</dbReference>
<gene>
    <name evidence="2" type="ORF">COCON_G00101450</name>
</gene>
<dbReference type="EMBL" id="JAFJMO010000007">
    <property type="protein sequence ID" value="KAJ8271286.1"/>
    <property type="molecule type" value="Genomic_DNA"/>
</dbReference>
<accession>A0A9Q1HXE9</accession>
<feature type="compositionally biased region" description="Basic and acidic residues" evidence="1">
    <location>
        <begin position="126"/>
        <end position="140"/>
    </location>
</feature>
<keyword evidence="3" id="KW-1185">Reference proteome</keyword>
<feature type="region of interest" description="Disordered" evidence="1">
    <location>
        <begin position="157"/>
        <end position="217"/>
    </location>
</feature>